<name>A0A9X9PT82_GULGU</name>
<accession>A0A9X9PT82</accession>
<comment type="caution">
    <text evidence="1">The sequence shown here is derived from an EMBL/GenBank/DDBJ whole genome shotgun (WGS) entry which is preliminary data.</text>
</comment>
<proteinExistence type="predicted"/>
<organism evidence="1 2">
    <name type="scientific">Gulo gulo</name>
    <name type="common">Wolverine</name>
    <name type="synonym">Gluton</name>
    <dbReference type="NCBI Taxonomy" id="48420"/>
    <lineage>
        <taxon>Eukaryota</taxon>
        <taxon>Metazoa</taxon>
        <taxon>Chordata</taxon>
        <taxon>Craniata</taxon>
        <taxon>Vertebrata</taxon>
        <taxon>Euteleostomi</taxon>
        <taxon>Mammalia</taxon>
        <taxon>Eutheria</taxon>
        <taxon>Laurasiatheria</taxon>
        <taxon>Carnivora</taxon>
        <taxon>Caniformia</taxon>
        <taxon>Musteloidea</taxon>
        <taxon>Mustelidae</taxon>
        <taxon>Guloninae</taxon>
        <taxon>Gulo</taxon>
    </lineage>
</organism>
<dbReference type="Proteomes" id="UP000269945">
    <property type="component" value="Unassembled WGS sequence"/>
</dbReference>
<dbReference type="EMBL" id="CYRY02000780">
    <property type="protein sequence ID" value="VCW50319.1"/>
    <property type="molecule type" value="Genomic_DNA"/>
</dbReference>
<evidence type="ECO:0000313" key="2">
    <source>
        <dbReference type="Proteomes" id="UP000269945"/>
    </source>
</evidence>
<keyword evidence="2" id="KW-1185">Reference proteome</keyword>
<reference evidence="1 2" key="1">
    <citation type="submission" date="2018-10" db="EMBL/GenBank/DDBJ databases">
        <authorList>
            <person name="Ekblom R."/>
            <person name="Jareborg N."/>
        </authorList>
    </citation>
    <scope>NUCLEOTIDE SEQUENCE [LARGE SCALE GENOMIC DNA]</scope>
    <source>
        <tissue evidence="1">Muscle</tissue>
    </source>
</reference>
<evidence type="ECO:0000313" key="1">
    <source>
        <dbReference type="EMBL" id="VCW50319.1"/>
    </source>
</evidence>
<protein>
    <submittedName>
        <fullName evidence="1">Uncharacterized protein</fullName>
    </submittedName>
</protein>
<sequence>MASVWTAPVPVAGCWEAGAAAPAPASLPEEPDGGGGPDDLLPLPLWLVAEGIFRP</sequence>
<gene>
    <name evidence="1" type="ORF">BN2614_LOCUS2</name>
</gene>
<dbReference type="AlphaFoldDB" id="A0A9X9PT82"/>